<dbReference type="SMART" id="SM01197">
    <property type="entry name" value="FANCL_C"/>
    <property type="match status" value="1"/>
</dbReference>
<dbReference type="InterPro" id="IPR026850">
    <property type="entry name" value="FANCL_C"/>
</dbReference>
<proteinExistence type="predicted"/>
<dbReference type="CDD" id="cd23832">
    <property type="entry name" value="DRWD-C_FANCL"/>
    <property type="match status" value="1"/>
</dbReference>
<dbReference type="Gene3D" id="3.10.110.10">
    <property type="entry name" value="Ubiquitin Conjugating Enzyme"/>
    <property type="match status" value="1"/>
</dbReference>
<sequence>MEFTEQNRSRELAASSSFYRSVYSEIEEIGWEHLVNLAGDLKLISFRIVDKKGRVHILEVQLDKTYPKCPPSVAADVPYIFNVKWSMNSRLKDLVQQFQEHLEKLQEFWSTLDDIDNSLCVVNLKQTSRAMSFRQIDIGNDCFIMLFINSKNPKSLPECRLLGSGPYVNSLIKLWKRNSKQWMKDKTILENLTSILETQLPKPPDVQKNDQQVECGICYAQCLPIDDELGPRSGTGTDYTCDNSNCNRAFHSVCLGDWLRSITTTRQSFNVLFGNCPYCSEPVAVKIGNTIK</sequence>
<evidence type="ECO:0000259" key="2">
    <source>
        <dbReference type="Pfam" id="PF18890"/>
    </source>
</evidence>
<dbReference type="InterPro" id="IPR043898">
    <property type="entry name" value="FANCL_d2"/>
</dbReference>
<organism evidence="4 5">
    <name type="scientific">Hevea brasiliensis</name>
    <name type="common">Para rubber tree</name>
    <name type="synonym">Siphonia brasiliensis</name>
    <dbReference type="NCBI Taxonomy" id="3981"/>
    <lineage>
        <taxon>Eukaryota</taxon>
        <taxon>Viridiplantae</taxon>
        <taxon>Streptophyta</taxon>
        <taxon>Embryophyta</taxon>
        <taxon>Tracheophyta</taxon>
        <taxon>Spermatophyta</taxon>
        <taxon>Magnoliopsida</taxon>
        <taxon>eudicotyledons</taxon>
        <taxon>Gunneridae</taxon>
        <taxon>Pentapetalae</taxon>
        <taxon>rosids</taxon>
        <taxon>fabids</taxon>
        <taxon>Malpighiales</taxon>
        <taxon>Euphorbiaceae</taxon>
        <taxon>Crotonoideae</taxon>
        <taxon>Micrandreae</taxon>
        <taxon>Hevea</taxon>
    </lineage>
</organism>
<name>A0ABQ9LR79_HEVBR</name>
<dbReference type="CDD" id="cd23831">
    <property type="entry name" value="DRWD-N_FANCL"/>
    <property type="match status" value="1"/>
</dbReference>
<dbReference type="InterPro" id="IPR013083">
    <property type="entry name" value="Znf_RING/FYVE/PHD"/>
</dbReference>
<dbReference type="PANTHER" id="PTHR13206">
    <property type="entry name" value="UBIQUITIN LIGASE PROTEIN PHF9 FANCONI ANEMIA GROUP L PROTEIN"/>
    <property type="match status" value="1"/>
</dbReference>
<dbReference type="Pfam" id="PF18891">
    <property type="entry name" value="FANCL_d3"/>
    <property type="match status" value="1"/>
</dbReference>
<keyword evidence="5" id="KW-1185">Reference proteome</keyword>
<accession>A0ABQ9LR79</accession>
<evidence type="ECO:0000313" key="5">
    <source>
        <dbReference type="Proteomes" id="UP001174677"/>
    </source>
</evidence>
<dbReference type="Gene3D" id="3.10.110.20">
    <property type="entry name" value="RWD domain-like"/>
    <property type="match status" value="1"/>
</dbReference>
<dbReference type="Proteomes" id="UP001174677">
    <property type="component" value="Chromosome 10"/>
</dbReference>
<reference evidence="4 5" key="1">
    <citation type="journal article" date="2023" name="Plant Biotechnol. J.">
        <title>Chromosome-level wild Hevea brasiliensis genome provides new tools for genomic-assisted breeding and valuable loci to elevate rubber yield.</title>
        <authorList>
            <person name="Cheng H."/>
            <person name="Song X."/>
            <person name="Hu Y."/>
            <person name="Wu T."/>
            <person name="Yang Q."/>
            <person name="An Z."/>
            <person name="Feng S."/>
            <person name="Deng Z."/>
            <person name="Wu W."/>
            <person name="Zeng X."/>
            <person name="Tu M."/>
            <person name="Wang X."/>
            <person name="Huang H."/>
        </authorList>
    </citation>
    <scope>NUCLEOTIDE SEQUENCE [LARGE SCALE GENOMIC DNA]</scope>
    <source>
        <strain evidence="4">MT/VB/25A 57/8</strain>
    </source>
</reference>
<evidence type="ECO:0000259" key="1">
    <source>
        <dbReference type="Pfam" id="PF11793"/>
    </source>
</evidence>
<dbReference type="InterPro" id="IPR026848">
    <property type="entry name" value="Fancl"/>
</dbReference>
<protein>
    <recommendedName>
        <fullName evidence="6">E3 ubiquitin-protein ligase FANCL</fullName>
    </recommendedName>
</protein>
<dbReference type="InterPro" id="IPR016135">
    <property type="entry name" value="UBQ-conjugating_enzyme/RWD"/>
</dbReference>
<feature type="domain" description="FANCL C-terminal" evidence="1">
    <location>
        <begin position="211"/>
        <end position="287"/>
    </location>
</feature>
<dbReference type="InterPro" id="IPR043003">
    <property type="entry name" value="FANCL_d3_sf"/>
</dbReference>
<dbReference type="InterPro" id="IPR044037">
    <property type="entry name" value="FANCL_d3"/>
</dbReference>
<dbReference type="EMBL" id="JARPOI010000010">
    <property type="protein sequence ID" value="KAJ9170504.1"/>
    <property type="molecule type" value="Genomic_DNA"/>
</dbReference>
<feature type="domain" description="FANCL UBC-like" evidence="2">
    <location>
        <begin position="17"/>
        <end position="105"/>
    </location>
</feature>
<evidence type="ECO:0000259" key="3">
    <source>
        <dbReference type="Pfam" id="PF18891"/>
    </source>
</evidence>
<dbReference type="SUPFAM" id="SSF57850">
    <property type="entry name" value="RING/U-box"/>
    <property type="match status" value="1"/>
</dbReference>
<evidence type="ECO:0000313" key="4">
    <source>
        <dbReference type="EMBL" id="KAJ9170504.1"/>
    </source>
</evidence>
<feature type="domain" description="FANCL UBC-like" evidence="3">
    <location>
        <begin position="107"/>
        <end position="203"/>
    </location>
</feature>
<dbReference type="Gene3D" id="3.30.40.10">
    <property type="entry name" value="Zinc/RING finger domain, C3HC4 (zinc finger)"/>
    <property type="match status" value="1"/>
</dbReference>
<dbReference type="Pfam" id="PF11793">
    <property type="entry name" value="FANCL_C"/>
    <property type="match status" value="1"/>
</dbReference>
<gene>
    <name evidence="4" type="ORF">P3X46_018607</name>
</gene>
<evidence type="ECO:0008006" key="6">
    <source>
        <dbReference type="Google" id="ProtNLM"/>
    </source>
</evidence>
<dbReference type="PANTHER" id="PTHR13206:SF0">
    <property type="entry name" value="E3 UBIQUITIN-PROTEIN LIGASE FANCL"/>
    <property type="match status" value="1"/>
</dbReference>
<dbReference type="Pfam" id="PF18890">
    <property type="entry name" value="FANCL_d2"/>
    <property type="match status" value="1"/>
</dbReference>
<comment type="caution">
    <text evidence="4">The sequence shown here is derived from an EMBL/GenBank/DDBJ whole genome shotgun (WGS) entry which is preliminary data.</text>
</comment>
<dbReference type="CDD" id="cd16490">
    <property type="entry name" value="RING-CH-C4HC3_FANCL"/>
    <property type="match status" value="1"/>
</dbReference>